<dbReference type="RefSeq" id="WP_212691145.1">
    <property type="nucleotide sequence ID" value="NZ_CP058561.1"/>
</dbReference>
<evidence type="ECO:0000313" key="2">
    <source>
        <dbReference type="EMBL" id="QUH31068.1"/>
    </source>
</evidence>
<accession>A0A8J8MDV2</accession>
<keyword evidence="1" id="KW-0732">Signal</keyword>
<name>A0A8J8MDV2_9FIRM</name>
<dbReference type="Proteomes" id="UP000677305">
    <property type="component" value="Chromosome"/>
</dbReference>
<organism evidence="2 3">
    <name type="scientific">Vallitalea guaymasensis</name>
    <dbReference type="NCBI Taxonomy" id="1185412"/>
    <lineage>
        <taxon>Bacteria</taxon>
        <taxon>Bacillati</taxon>
        <taxon>Bacillota</taxon>
        <taxon>Clostridia</taxon>
        <taxon>Lachnospirales</taxon>
        <taxon>Vallitaleaceae</taxon>
        <taxon>Vallitalea</taxon>
    </lineage>
</organism>
<sequence length="320" mass="37407">MKKTTTIVSLLFAIMLMTSNVFAGNTDTLQNNFEESEDIYIELSEPILLKARQYVDGLMNAHFDQVFAYSNEGFMLCLYETLYEDSDKYLNEGKVVSSEGEQIPFWDPHQERMLRIDRLVKDGYIMEDELTIEIDRTVIASILYRIYKDKIPFKGSVDYPDTEDIALRWAGEVGLPTFAVNTGLKIKPEDSIKSDKNFSLLYYPNDYLKIITYAYLMFPNPYSGNYVDLEFIKEDVNDIKAKKIKELIMLTRKEVMKPRLGDFRRDVLNNENIGNIVDSYQKTKSYETLKKIYQIIKDSFNLFEYQDNIGYLSYKFSVCK</sequence>
<dbReference type="AlphaFoldDB" id="A0A8J8MDV2"/>
<evidence type="ECO:0000313" key="3">
    <source>
        <dbReference type="Proteomes" id="UP000677305"/>
    </source>
</evidence>
<dbReference type="EMBL" id="CP058561">
    <property type="protein sequence ID" value="QUH31068.1"/>
    <property type="molecule type" value="Genomic_DNA"/>
</dbReference>
<gene>
    <name evidence="2" type="ORF">HYG85_19950</name>
</gene>
<feature type="chain" id="PRO_5035177980" evidence="1">
    <location>
        <begin position="24"/>
        <end position="320"/>
    </location>
</feature>
<dbReference type="KEGG" id="vgu:HYG85_19950"/>
<reference evidence="2 3" key="1">
    <citation type="submission" date="2020-07" db="EMBL/GenBank/DDBJ databases">
        <title>Vallitalea guaymasensis genome.</title>
        <authorList>
            <person name="Postec A."/>
        </authorList>
    </citation>
    <scope>NUCLEOTIDE SEQUENCE [LARGE SCALE GENOMIC DNA]</scope>
    <source>
        <strain evidence="2 3">Ra1766G1</strain>
    </source>
</reference>
<keyword evidence="3" id="KW-1185">Reference proteome</keyword>
<feature type="signal peptide" evidence="1">
    <location>
        <begin position="1"/>
        <end position="23"/>
    </location>
</feature>
<evidence type="ECO:0000256" key="1">
    <source>
        <dbReference type="SAM" id="SignalP"/>
    </source>
</evidence>
<proteinExistence type="predicted"/>
<protein>
    <submittedName>
        <fullName evidence="2">Uncharacterized protein</fullName>
    </submittedName>
</protein>